<keyword evidence="8" id="KW-0413">Isomerase</keyword>
<keyword evidence="6" id="KW-0028">Amino-acid biosynthesis</keyword>
<sequence>MSHTASTGPCTFQHRGTWSSQLQRRTAAASAVGRWQQWQSCSSHPPRGTQLSAAGATVAASTIRAPAVERSDSVDLSSSLSLDNIRQALIRQEDTIIFSLIERAQFAANDLVYQPDGIPVPGYGQDGRRYSLLEYLLRETEQIHGKIRRYTSPDEHAFYPDDTPALALPPITYPQVLAPCAKQININDQIMDLYLQHLLPGITQPGDDNNYGSAAMYDVLCLQALSKRIHYGKFVAEAKFRARREQYTELISKRDEDQIMQLLTDRTVEAKVVDRVRRKAAIKGGIS</sequence>
<comment type="subcellular location">
    <subcellularLocation>
        <location evidence="2">Cytoplasm</location>
    </subcellularLocation>
</comment>
<dbReference type="PANTHER" id="PTHR21145:SF12">
    <property type="entry name" value="CHORISMATE MUTASE"/>
    <property type="match status" value="1"/>
</dbReference>
<proteinExistence type="predicted"/>
<dbReference type="InterPro" id="IPR002701">
    <property type="entry name" value="CM_II_prokaryot"/>
</dbReference>
<dbReference type="GO" id="GO:0004106">
    <property type="term" value="F:chorismate mutase activity"/>
    <property type="evidence" value="ECO:0007669"/>
    <property type="project" value="UniProtKB-EC"/>
</dbReference>
<dbReference type="EMBL" id="JALJOR010000007">
    <property type="protein sequence ID" value="KAK9814496.1"/>
    <property type="molecule type" value="Genomic_DNA"/>
</dbReference>
<dbReference type="InterPro" id="IPR008238">
    <property type="entry name" value="Chorismate_mutase_AroQ_euk"/>
</dbReference>
<dbReference type="GO" id="GO:0009073">
    <property type="term" value="P:aromatic amino acid family biosynthetic process"/>
    <property type="evidence" value="ECO:0007669"/>
    <property type="project" value="UniProtKB-KW"/>
</dbReference>
<gene>
    <name evidence="10" type="ORF">WJX72_006773</name>
</gene>
<organism evidence="10 11">
    <name type="scientific">[Myrmecia] bisecta</name>
    <dbReference type="NCBI Taxonomy" id="41462"/>
    <lineage>
        <taxon>Eukaryota</taxon>
        <taxon>Viridiplantae</taxon>
        <taxon>Chlorophyta</taxon>
        <taxon>core chlorophytes</taxon>
        <taxon>Trebouxiophyceae</taxon>
        <taxon>Trebouxiales</taxon>
        <taxon>Trebouxiaceae</taxon>
        <taxon>Myrmecia</taxon>
    </lineage>
</organism>
<keyword evidence="5" id="KW-0963">Cytoplasm</keyword>
<evidence type="ECO:0000256" key="6">
    <source>
        <dbReference type="ARBA" id="ARBA00022605"/>
    </source>
</evidence>
<name>A0AAW1PLQ6_9CHLO</name>
<evidence type="ECO:0000256" key="3">
    <source>
        <dbReference type="ARBA" id="ARBA00004817"/>
    </source>
</evidence>
<dbReference type="InterPro" id="IPR036263">
    <property type="entry name" value="Chorismate_II_sf"/>
</dbReference>
<evidence type="ECO:0000259" key="9">
    <source>
        <dbReference type="Pfam" id="PF01817"/>
    </source>
</evidence>
<dbReference type="AlphaFoldDB" id="A0AAW1PLQ6"/>
<evidence type="ECO:0000256" key="2">
    <source>
        <dbReference type="ARBA" id="ARBA00004496"/>
    </source>
</evidence>
<evidence type="ECO:0000256" key="1">
    <source>
        <dbReference type="ARBA" id="ARBA00000824"/>
    </source>
</evidence>
<dbReference type="SUPFAM" id="SSF48600">
    <property type="entry name" value="Chorismate mutase II"/>
    <property type="match status" value="1"/>
</dbReference>
<dbReference type="Pfam" id="PF01817">
    <property type="entry name" value="CM_2"/>
    <property type="match status" value="1"/>
</dbReference>
<evidence type="ECO:0000256" key="8">
    <source>
        <dbReference type="ARBA" id="ARBA00023235"/>
    </source>
</evidence>
<dbReference type="PANTHER" id="PTHR21145">
    <property type="entry name" value="CHORISMATE MUTASE"/>
    <property type="match status" value="1"/>
</dbReference>
<evidence type="ECO:0000313" key="10">
    <source>
        <dbReference type="EMBL" id="KAK9814496.1"/>
    </source>
</evidence>
<evidence type="ECO:0000256" key="4">
    <source>
        <dbReference type="ARBA" id="ARBA00012404"/>
    </source>
</evidence>
<evidence type="ECO:0000256" key="7">
    <source>
        <dbReference type="ARBA" id="ARBA00023141"/>
    </source>
</evidence>
<dbReference type="GO" id="GO:0008652">
    <property type="term" value="P:amino acid biosynthetic process"/>
    <property type="evidence" value="ECO:0007669"/>
    <property type="project" value="UniProtKB-KW"/>
</dbReference>
<dbReference type="PROSITE" id="PS51169">
    <property type="entry name" value="CHORISMATE_MUT_3"/>
    <property type="match status" value="1"/>
</dbReference>
<dbReference type="Gene3D" id="1.10.590.10">
    <property type="entry name" value="Chorismate mutase, AroQ class superfamily, eukaryotic"/>
    <property type="match status" value="1"/>
</dbReference>
<keyword evidence="11" id="KW-1185">Reference proteome</keyword>
<comment type="caution">
    <text evidence="10">The sequence shown here is derived from an EMBL/GenBank/DDBJ whole genome shotgun (WGS) entry which is preliminary data.</text>
</comment>
<dbReference type="Proteomes" id="UP001489004">
    <property type="component" value="Unassembled WGS sequence"/>
</dbReference>
<accession>A0AAW1PLQ6</accession>
<dbReference type="InterPro" id="IPR037039">
    <property type="entry name" value="CM_AroQ_sf_eucaryotic"/>
</dbReference>
<protein>
    <recommendedName>
        <fullName evidence="4">chorismate mutase</fullName>
        <ecNumber evidence="4">5.4.99.5</ecNumber>
    </recommendedName>
</protein>
<comment type="catalytic activity">
    <reaction evidence="1">
        <text>chorismate = prephenate</text>
        <dbReference type="Rhea" id="RHEA:13897"/>
        <dbReference type="ChEBI" id="CHEBI:29748"/>
        <dbReference type="ChEBI" id="CHEBI:29934"/>
        <dbReference type="EC" id="5.4.99.5"/>
    </reaction>
</comment>
<dbReference type="GO" id="GO:0005737">
    <property type="term" value="C:cytoplasm"/>
    <property type="evidence" value="ECO:0007669"/>
    <property type="project" value="UniProtKB-SubCell"/>
</dbReference>
<evidence type="ECO:0000256" key="5">
    <source>
        <dbReference type="ARBA" id="ARBA00022490"/>
    </source>
</evidence>
<dbReference type="NCBIfam" id="TIGR01802">
    <property type="entry name" value="CM_pl-yst"/>
    <property type="match status" value="1"/>
</dbReference>
<feature type="domain" description="Chorismate mutase" evidence="9">
    <location>
        <begin position="213"/>
        <end position="281"/>
    </location>
</feature>
<dbReference type="EC" id="5.4.99.5" evidence="4"/>
<dbReference type="GO" id="GO:0046417">
    <property type="term" value="P:chorismate metabolic process"/>
    <property type="evidence" value="ECO:0007669"/>
    <property type="project" value="InterPro"/>
</dbReference>
<keyword evidence="7" id="KW-0057">Aromatic amino acid biosynthesis</keyword>
<comment type="pathway">
    <text evidence="3">Metabolic intermediate biosynthesis; prephenate biosynthesis; prephenate from chorismate: step 1/1.</text>
</comment>
<reference evidence="10 11" key="1">
    <citation type="journal article" date="2024" name="Nat. Commun.">
        <title>Phylogenomics reveals the evolutionary origins of lichenization in chlorophyte algae.</title>
        <authorList>
            <person name="Puginier C."/>
            <person name="Libourel C."/>
            <person name="Otte J."/>
            <person name="Skaloud P."/>
            <person name="Haon M."/>
            <person name="Grisel S."/>
            <person name="Petersen M."/>
            <person name="Berrin J.G."/>
            <person name="Delaux P.M."/>
            <person name="Dal Grande F."/>
            <person name="Keller J."/>
        </authorList>
    </citation>
    <scope>NUCLEOTIDE SEQUENCE [LARGE SCALE GENOMIC DNA]</scope>
    <source>
        <strain evidence="10 11">SAG 2043</strain>
    </source>
</reference>
<evidence type="ECO:0000313" key="11">
    <source>
        <dbReference type="Proteomes" id="UP001489004"/>
    </source>
</evidence>